<sequence>MEKRQHTNDIYEKTMVRHVESMCEMIHVKCLGSTTNRAPHGQEAHRNEIFDYHDALHSADMIRPMEDFNKYNNELDLTKDKKAIANGQLRQLRDRLIVTKMKNEELNEFSLKFSSGVMVFKIDEEIKNYQEATKEVKHVQEELQDLEKKLDVNRAHLTQVRKTKHDLEASLKDIEIIHEMHSRLINLIVNIEMDSHQSGVKNVLKDWPEKYRDDFRFDTHNGLSPGHNVKFLVKVDPVGDKDFTVKAYMNTTKNDSHLPTDSRVSSFNFKSDEFPQRCFSKELGEVFLPPRVLNATPIPNVVYEAFVDCKLFIRNDDGSRVSAATQVEIRPELVKLIRVKPLQSKLYGERRLIPPLFRPRSSFRPTE</sequence>
<evidence type="ECO:0000256" key="1">
    <source>
        <dbReference type="SAM" id="Coils"/>
    </source>
</evidence>
<proteinExistence type="predicted"/>
<protein>
    <submittedName>
        <fullName evidence="3">Uncharacterized protein</fullName>
    </submittedName>
</protein>
<keyword evidence="2" id="KW-1185">Reference proteome</keyword>
<organism evidence="2 3">
    <name type="scientific">Meloidogyne floridensis</name>
    <dbReference type="NCBI Taxonomy" id="298350"/>
    <lineage>
        <taxon>Eukaryota</taxon>
        <taxon>Metazoa</taxon>
        <taxon>Ecdysozoa</taxon>
        <taxon>Nematoda</taxon>
        <taxon>Chromadorea</taxon>
        <taxon>Rhabditida</taxon>
        <taxon>Tylenchina</taxon>
        <taxon>Tylenchomorpha</taxon>
        <taxon>Tylenchoidea</taxon>
        <taxon>Meloidogynidae</taxon>
        <taxon>Meloidogyninae</taxon>
        <taxon>Meloidogyne</taxon>
    </lineage>
</organism>
<dbReference type="WBParaSite" id="scf7180000421708.g7643">
    <property type="protein sequence ID" value="scf7180000421708.g7643"/>
    <property type="gene ID" value="scf7180000421708.g7643"/>
</dbReference>
<name>A0A915NUB1_9BILA</name>
<evidence type="ECO:0000313" key="3">
    <source>
        <dbReference type="WBParaSite" id="scf7180000421708.g7643"/>
    </source>
</evidence>
<dbReference type="Proteomes" id="UP000887560">
    <property type="component" value="Unplaced"/>
</dbReference>
<dbReference type="Gene3D" id="3.20.20.80">
    <property type="entry name" value="Glycosidases"/>
    <property type="match status" value="1"/>
</dbReference>
<accession>A0A915NUB1</accession>
<reference evidence="3" key="1">
    <citation type="submission" date="2022-11" db="UniProtKB">
        <authorList>
            <consortium name="WormBaseParasite"/>
        </authorList>
    </citation>
    <scope>IDENTIFICATION</scope>
</reference>
<evidence type="ECO:0000313" key="2">
    <source>
        <dbReference type="Proteomes" id="UP000887560"/>
    </source>
</evidence>
<feature type="coiled-coil region" evidence="1">
    <location>
        <begin position="122"/>
        <end position="156"/>
    </location>
</feature>
<dbReference type="AlphaFoldDB" id="A0A915NUB1"/>
<keyword evidence="1" id="KW-0175">Coiled coil</keyword>